<dbReference type="GO" id="GO:0008061">
    <property type="term" value="F:chitin binding"/>
    <property type="evidence" value="ECO:0007669"/>
    <property type="project" value="InterPro"/>
</dbReference>
<proteinExistence type="predicted"/>
<feature type="region of interest" description="Disordered" evidence="1">
    <location>
        <begin position="104"/>
        <end position="134"/>
    </location>
</feature>
<evidence type="ECO:0000313" key="4">
    <source>
        <dbReference type="EMBL" id="GIZ37393.1"/>
    </source>
</evidence>
<dbReference type="InterPro" id="IPR002557">
    <property type="entry name" value="Chitin-bd_dom"/>
</dbReference>
<organism evidence="4 5">
    <name type="scientific">Cercospora kikuchii</name>
    <dbReference type="NCBI Taxonomy" id="84275"/>
    <lineage>
        <taxon>Eukaryota</taxon>
        <taxon>Fungi</taxon>
        <taxon>Dikarya</taxon>
        <taxon>Ascomycota</taxon>
        <taxon>Pezizomycotina</taxon>
        <taxon>Dothideomycetes</taxon>
        <taxon>Dothideomycetidae</taxon>
        <taxon>Mycosphaerellales</taxon>
        <taxon>Mycosphaerellaceae</taxon>
        <taxon>Cercospora</taxon>
    </lineage>
</organism>
<dbReference type="InterPro" id="IPR036508">
    <property type="entry name" value="Chitin-bd_dom_sf"/>
</dbReference>
<dbReference type="RefSeq" id="XP_044651880.1">
    <property type="nucleotide sequence ID" value="XM_044795945.1"/>
</dbReference>
<dbReference type="SMART" id="SM00494">
    <property type="entry name" value="ChtBD2"/>
    <property type="match status" value="1"/>
</dbReference>
<evidence type="ECO:0000256" key="1">
    <source>
        <dbReference type="SAM" id="MobiDB-lite"/>
    </source>
</evidence>
<feature type="signal peptide" evidence="2">
    <location>
        <begin position="1"/>
        <end position="19"/>
    </location>
</feature>
<dbReference type="EMBL" id="BOLY01000001">
    <property type="protein sequence ID" value="GIZ37393.1"/>
    <property type="molecule type" value="Genomic_DNA"/>
</dbReference>
<feature type="chain" id="PRO_5040427406" description="Chitin-binding type-2 domain-containing protein" evidence="2">
    <location>
        <begin position="20"/>
        <end position="134"/>
    </location>
</feature>
<accession>A0A9P3CET7</accession>
<comment type="caution">
    <text evidence="4">The sequence shown here is derived from an EMBL/GenBank/DDBJ whole genome shotgun (WGS) entry which is preliminary data.</text>
</comment>
<dbReference type="PROSITE" id="PS50940">
    <property type="entry name" value="CHIT_BIND_II"/>
    <property type="match status" value="1"/>
</dbReference>
<protein>
    <recommendedName>
        <fullName evidence="3">Chitin-binding type-2 domain-containing protein</fullName>
    </recommendedName>
</protein>
<feature type="domain" description="Chitin-binding type-2" evidence="3">
    <location>
        <begin position="41"/>
        <end position="104"/>
    </location>
</feature>
<evidence type="ECO:0000256" key="2">
    <source>
        <dbReference type="SAM" id="SignalP"/>
    </source>
</evidence>
<keyword evidence="2" id="KW-0732">Signal</keyword>
<dbReference type="SUPFAM" id="SSF57625">
    <property type="entry name" value="Invertebrate chitin-binding proteins"/>
    <property type="match status" value="1"/>
</dbReference>
<keyword evidence="5" id="KW-1185">Reference proteome</keyword>
<dbReference type="OrthoDB" id="6020543at2759"/>
<dbReference type="Gene3D" id="2.170.140.10">
    <property type="entry name" value="Chitin binding domain"/>
    <property type="match status" value="1"/>
</dbReference>
<sequence>MYGLFHLAVLSATALSASALPQQEKPGVNKDFICPPEDMKRTHCMGPFDCLYALPGNCLGYIQCQPKDTTYETGIAYERPCRAGQWWNDEKKYCDTVEPPTCKAPENPAPAPAQAAPAPPAPAAPASPAATTPC</sequence>
<reference evidence="4 5" key="1">
    <citation type="submission" date="2021-01" db="EMBL/GenBank/DDBJ databases">
        <title>Cercospora kikuchii MAFF 305040 whole genome shotgun sequence.</title>
        <authorList>
            <person name="Kashiwa T."/>
            <person name="Suzuki T."/>
        </authorList>
    </citation>
    <scope>NUCLEOTIDE SEQUENCE [LARGE SCALE GENOMIC DNA]</scope>
    <source>
        <strain evidence="4 5">MAFF 305040</strain>
    </source>
</reference>
<name>A0A9P3CET7_9PEZI</name>
<dbReference type="GO" id="GO:0005576">
    <property type="term" value="C:extracellular region"/>
    <property type="evidence" value="ECO:0007669"/>
    <property type="project" value="InterPro"/>
</dbReference>
<dbReference type="GeneID" id="68286415"/>
<dbReference type="Proteomes" id="UP000825890">
    <property type="component" value="Unassembled WGS sequence"/>
</dbReference>
<evidence type="ECO:0000259" key="3">
    <source>
        <dbReference type="PROSITE" id="PS50940"/>
    </source>
</evidence>
<feature type="compositionally biased region" description="Pro residues" evidence="1">
    <location>
        <begin position="107"/>
        <end position="125"/>
    </location>
</feature>
<gene>
    <name evidence="4" type="ORF">CKM354_000084000</name>
</gene>
<dbReference type="AlphaFoldDB" id="A0A9P3CET7"/>
<dbReference type="Pfam" id="PF01607">
    <property type="entry name" value="CBM_14"/>
    <property type="match status" value="1"/>
</dbReference>
<evidence type="ECO:0000313" key="5">
    <source>
        <dbReference type="Proteomes" id="UP000825890"/>
    </source>
</evidence>